<comment type="function">
    <text evidence="1 6">Hydrolyzes acetyl esters in homogalacturonan regions of pectin. In type I primary cell wall, galacturonic acid residues of pectin can be acetylated at the O-2 and O-3 positions. Decreasing the degree of acetylation of pectin gels in vitro alters their physical properties.</text>
</comment>
<dbReference type="CDD" id="cd00010">
    <property type="entry name" value="AAI_LTSS"/>
    <property type="match status" value="1"/>
</dbReference>
<dbReference type="InterPro" id="IPR036312">
    <property type="entry name" value="Bifun_inhib/LTP/seed_sf"/>
</dbReference>
<evidence type="ECO:0000256" key="6">
    <source>
        <dbReference type="RuleBase" id="RU363114"/>
    </source>
</evidence>
<keyword evidence="5 6" id="KW-0961">Cell wall biogenesis/degradation</keyword>
<keyword evidence="4 6" id="KW-0134">Cell wall</keyword>
<dbReference type="GO" id="GO:0016787">
    <property type="term" value="F:hydrolase activity"/>
    <property type="evidence" value="ECO:0007669"/>
    <property type="project" value="UniProtKB-KW"/>
</dbReference>
<dbReference type="EC" id="3.1.1.-" evidence="6"/>
<name>A0AAV0FFL2_9ASTE</name>
<gene>
    <name evidence="8" type="ORF">CEPIT_LOCUS33635</name>
</gene>
<dbReference type="Proteomes" id="UP001152523">
    <property type="component" value="Unassembled WGS sequence"/>
</dbReference>
<organism evidence="8 9">
    <name type="scientific">Cuscuta epithymum</name>
    <dbReference type="NCBI Taxonomy" id="186058"/>
    <lineage>
        <taxon>Eukaryota</taxon>
        <taxon>Viridiplantae</taxon>
        <taxon>Streptophyta</taxon>
        <taxon>Embryophyta</taxon>
        <taxon>Tracheophyta</taxon>
        <taxon>Spermatophyta</taxon>
        <taxon>Magnoliopsida</taxon>
        <taxon>eudicotyledons</taxon>
        <taxon>Gunneridae</taxon>
        <taxon>Pentapetalae</taxon>
        <taxon>asterids</taxon>
        <taxon>lamiids</taxon>
        <taxon>Solanales</taxon>
        <taxon>Convolvulaceae</taxon>
        <taxon>Cuscuteae</taxon>
        <taxon>Cuscuta</taxon>
        <taxon>Cuscuta subgen. Cuscuta</taxon>
    </lineage>
</organism>
<evidence type="ECO:0000256" key="4">
    <source>
        <dbReference type="ARBA" id="ARBA00022512"/>
    </source>
</evidence>
<evidence type="ECO:0000256" key="3">
    <source>
        <dbReference type="ARBA" id="ARBA00005784"/>
    </source>
</evidence>
<sequence length="338" mass="35730">MGFGVKRMLLLITLVTSMAMTKEMGAESVFAHDPSYAVGSINGYSQILTGPFSPRVSTEGSCNANIVFNLLIDCVPFFLGTSSIPAVTCCTGVEVAVRTDVECFCAGLTDILAHSGLVFNVSMGLDLLKECYSPISYSIISNCVGPSPTPSPITPAPTLVSPPPPALIPPSPVGPTPSPITPAPTPGDADVVSPTFVTIDNRAVCLGGNKAAYYYVPGFGKGVENWVVYLPGGGWCKNVSDCEDYINTKGVGSPAKPMPFNAILSSNKENNPEFFDWNKVAIRYCDASSFTGNSEITTPSGTKLYFRGRVIFAAAMQELFQKGMGNAKNVGITILFCI</sequence>
<reference evidence="8" key="1">
    <citation type="submission" date="2022-07" db="EMBL/GenBank/DDBJ databases">
        <authorList>
            <person name="Macas J."/>
            <person name="Novak P."/>
            <person name="Neumann P."/>
        </authorList>
    </citation>
    <scope>NUCLEOTIDE SEQUENCE</scope>
</reference>
<keyword evidence="6" id="KW-0964">Secreted</keyword>
<dbReference type="Pfam" id="PF14368">
    <property type="entry name" value="LTP_2"/>
    <property type="match status" value="1"/>
</dbReference>
<comment type="subcellular location">
    <subcellularLocation>
        <location evidence="2 6">Secreted</location>
        <location evidence="2 6">Cell wall</location>
    </subcellularLocation>
</comment>
<dbReference type="PANTHER" id="PTHR21562:SF67">
    <property type="entry name" value="PECTIN ACETYLESTERASE"/>
    <property type="match status" value="1"/>
</dbReference>
<feature type="signal peptide" evidence="6">
    <location>
        <begin position="1"/>
        <end position="26"/>
    </location>
</feature>
<dbReference type="GO" id="GO:0071555">
    <property type="term" value="P:cell wall organization"/>
    <property type="evidence" value="ECO:0007669"/>
    <property type="project" value="UniProtKB-KW"/>
</dbReference>
<comment type="caution">
    <text evidence="8">The sequence shown here is derived from an EMBL/GenBank/DDBJ whole genome shotgun (WGS) entry which is preliminary data.</text>
</comment>
<keyword evidence="9" id="KW-1185">Reference proteome</keyword>
<dbReference type="InterPro" id="IPR016140">
    <property type="entry name" value="Bifunc_inhib/LTP/seed_store"/>
</dbReference>
<feature type="domain" description="Bifunctional inhibitor/plant lipid transfer protein/seed storage helical" evidence="7">
    <location>
        <begin position="57"/>
        <end position="137"/>
    </location>
</feature>
<evidence type="ECO:0000313" key="9">
    <source>
        <dbReference type="Proteomes" id="UP001152523"/>
    </source>
</evidence>
<protein>
    <recommendedName>
        <fullName evidence="6">Pectin acetylesterase</fullName>
        <ecNumber evidence="6">3.1.1.-</ecNumber>
    </recommendedName>
</protein>
<dbReference type="InterPro" id="IPR004963">
    <property type="entry name" value="PAE/NOTUM"/>
</dbReference>
<dbReference type="Pfam" id="PF03283">
    <property type="entry name" value="PAE"/>
    <property type="match status" value="1"/>
</dbReference>
<keyword evidence="6" id="KW-0732">Signal</keyword>
<evidence type="ECO:0000259" key="7">
    <source>
        <dbReference type="Pfam" id="PF14368"/>
    </source>
</evidence>
<dbReference type="AlphaFoldDB" id="A0AAV0FFL2"/>
<dbReference type="PANTHER" id="PTHR21562">
    <property type="entry name" value="NOTUM-RELATED"/>
    <property type="match status" value="1"/>
</dbReference>
<dbReference type="SUPFAM" id="SSF47699">
    <property type="entry name" value="Bifunctional inhibitor/lipid-transfer protein/seed storage 2S albumin"/>
    <property type="match status" value="1"/>
</dbReference>
<keyword evidence="6" id="KW-0378">Hydrolase</keyword>
<comment type="similarity">
    <text evidence="3 6">Belongs to the pectinacetylesterase family.</text>
</comment>
<evidence type="ECO:0000256" key="5">
    <source>
        <dbReference type="ARBA" id="ARBA00023316"/>
    </source>
</evidence>
<dbReference type="EMBL" id="CAMAPF010000981">
    <property type="protein sequence ID" value="CAH9134329.1"/>
    <property type="molecule type" value="Genomic_DNA"/>
</dbReference>
<evidence type="ECO:0000256" key="1">
    <source>
        <dbReference type="ARBA" id="ARBA00003534"/>
    </source>
</evidence>
<accession>A0AAV0FFL2</accession>
<evidence type="ECO:0000256" key="2">
    <source>
        <dbReference type="ARBA" id="ARBA00004191"/>
    </source>
</evidence>
<evidence type="ECO:0000313" key="8">
    <source>
        <dbReference type="EMBL" id="CAH9134329.1"/>
    </source>
</evidence>
<feature type="chain" id="PRO_5043089796" description="Pectin acetylesterase" evidence="6">
    <location>
        <begin position="27"/>
        <end position="338"/>
    </location>
</feature>
<proteinExistence type="inferred from homology"/>